<keyword evidence="7" id="KW-0472">Membrane</keyword>
<evidence type="ECO:0000256" key="3">
    <source>
        <dbReference type="ARBA" id="ARBA00022692"/>
    </source>
</evidence>
<evidence type="ECO:0000313" key="11">
    <source>
        <dbReference type="Proteomes" id="UP000193642"/>
    </source>
</evidence>
<dbReference type="EMBL" id="MCGO01000010">
    <property type="protein sequence ID" value="ORY48884.1"/>
    <property type="molecule type" value="Genomic_DNA"/>
</dbReference>
<evidence type="ECO:0000256" key="8">
    <source>
        <dbReference type="ARBA" id="ARBA00023170"/>
    </source>
</evidence>
<keyword evidence="11" id="KW-1185">Reference proteome</keyword>
<reference evidence="10 11" key="1">
    <citation type="submission" date="2016-07" db="EMBL/GenBank/DDBJ databases">
        <title>Pervasive Adenine N6-methylation of Active Genes in Fungi.</title>
        <authorList>
            <consortium name="DOE Joint Genome Institute"/>
            <person name="Mondo S.J."/>
            <person name="Dannebaum R.O."/>
            <person name="Kuo R.C."/>
            <person name="Labutti K."/>
            <person name="Haridas S."/>
            <person name="Kuo A."/>
            <person name="Salamov A."/>
            <person name="Ahrendt S.R."/>
            <person name="Lipzen A."/>
            <person name="Sullivan W."/>
            <person name="Andreopoulos W.B."/>
            <person name="Clum A."/>
            <person name="Lindquist E."/>
            <person name="Daum C."/>
            <person name="Ramamoorthy G.K."/>
            <person name="Gryganskyi A."/>
            <person name="Culley D."/>
            <person name="Magnuson J.K."/>
            <person name="James T.Y."/>
            <person name="O'Malley M.A."/>
            <person name="Stajich J.E."/>
            <person name="Spatafora J.W."/>
            <person name="Visel A."/>
            <person name="Grigoriev I.V."/>
        </authorList>
    </citation>
    <scope>NUCLEOTIDE SEQUENCE [LARGE SCALE GENOMIC DNA]</scope>
    <source>
        <strain evidence="10 11">JEL800</strain>
    </source>
</reference>
<dbReference type="SMART" id="SM00369">
    <property type="entry name" value="LRR_TYP"/>
    <property type="match status" value="5"/>
</dbReference>
<dbReference type="Gene3D" id="3.80.10.10">
    <property type="entry name" value="Ribonuclease Inhibitor"/>
    <property type="match status" value="3"/>
</dbReference>
<comment type="subcellular location">
    <subcellularLocation>
        <location evidence="1">Membrane</location>
        <topology evidence="1">Single-pass membrane protein</topology>
    </subcellularLocation>
</comment>
<dbReference type="STRING" id="329046.A0A1Y2CPW8"/>
<protein>
    <submittedName>
        <fullName evidence="10">L domain-like protein</fullName>
    </submittedName>
</protein>
<dbReference type="Pfam" id="PF12799">
    <property type="entry name" value="LRR_4"/>
    <property type="match status" value="1"/>
</dbReference>
<dbReference type="PANTHER" id="PTHR27000">
    <property type="entry name" value="LEUCINE-RICH REPEAT RECEPTOR-LIKE PROTEIN KINASE FAMILY PROTEIN-RELATED"/>
    <property type="match status" value="1"/>
</dbReference>
<keyword evidence="6" id="KW-1133">Transmembrane helix</keyword>
<evidence type="ECO:0000256" key="5">
    <source>
        <dbReference type="ARBA" id="ARBA00022737"/>
    </source>
</evidence>
<evidence type="ECO:0000256" key="7">
    <source>
        <dbReference type="ARBA" id="ARBA00023136"/>
    </source>
</evidence>
<dbReference type="PANTHER" id="PTHR27000:SF642">
    <property type="entry name" value="INACTIVE LEUCINE-RICH REPEAT RECEPTOR KINASE XIAO-RELATED"/>
    <property type="match status" value="1"/>
</dbReference>
<keyword evidence="3" id="KW-0812">Transmembrane</keyword>
<proteinExistence type="predicted"/>
<sequence>MQTLSLLGCKFTGSFPSSILSNTNLRNLDFGDNQLSGQFPASGWSNMNQLLTLSFDKIAFTGSVPTDFCNIPNLSSLMLSGQITLPNCLGQLTKLTYLSLTNMPITQFPAGLPLLTAVRYIVIQATSISGEIPDDFWNMQSLQTVYLDTNQISGIGSPSGKPSASKLTTLSLANNRITSLATLTGLTKVAQLSLDNNLIAEIPSSLTTNSGVTWIGLSHNSITTLPSLNWSLFTKLTLLDLSSNLIGSIPATIAGVNVNIYNNCVEYNHIKLDNNKYNMHYINDILKFNIDNNDTEYFNHSDYVYHGYHVNLFQFDHNLDFQNFNHNNNYIY</sequence>
<dbReference type="OrthoDB" id="1394818at2759"/>
<dbReference type="AlphaFoldDB" id="A0A1Y2CPW8"/>
<dbReference type="GO" id="GO:0016020">
    <property type="term" value="C:membrane"/>
    <property type="evidence" value="ECO:0007669"/>
    <property type="project" value="UniProtKB-SubCell"/>
</dbReference>
<dbReference type="InterPro" id="IPR003591">
    <property type="entry name" value="Leu-rich_rpt_typical-subtyp"/>
</dbReference>
<comment type="caution">
    <text evidence="10">The sequence shown here is derived from an EMBL/GenBank/DDBJ whole genome shotgun (WGS) entry which is preliminary data.</text>
</comment>
<keyword evidence="2" id="KW-0433">Leucine-rich repeat</keyword>
<evidence type="ECO:0000313" key="10">
    <source>
        <dbReference type="EMBL" id="ORY48884.1"/>
    </source>
</evidence>
<evidence type="ECO:0000256" key="9">
    <source>
        <dbReference type="ARBA" id="ARBA00023180"/>
    </source>
</evidence>
<gene>
    <name evidence="10" type="ORF">BCR33DRAFT_12896</name>
</gene>
<dbReference type="PROSITE" id="PS51450">
    <property type="entry name" value="LRR"/>
    <property type="match status" value="1"/>
</dbReference>
<dbReference type="InterPro" id="IPR032675">
    <property type="entry name" value="LRR_dom_sf"/>
</dbReference>
<evidence type="ECO:0000256" key="4">
    <source>
        <dbReference type="ARBA" id="ARBA00022729"/>
    </source>
</evidence>
<dbReference type="InterPro" id="IPR025875">
    <property type="entry name" value="Leu-rich_rpt_4"/>
</dbReference>
<accession>A0A1Y2CPW8</accession>
<keyword evidence="4" id="KW-0732">Signal</keyword>
<dbReference type="Proteomes" id="UP000193642">
    <property type="component" value="Unassembled WGS sequence"/>
</dbReference>
<dbReference type="InterPro" id="IPR001611">
    <property type="entry name" value="Leu-rich_rpt"/>
</dbReference>
<keyword evidence="8" id="KW-0675">Receptor</keyword>
<evidence type="ECO:0000256" key="2">
    <source>
        <dbReference type="ARBA" id="ARBA00022614"/>
    </source>
</evidence>
<keyword evidence="9" id="KW-0325">Glycoprotein</keyword>
<dbReference type="SMART" id="SM00365">
    <property type="entry name" value="LRR_SD22"/>
    <property type="match status" value="3"/>
</dbReference>
<name>A0A1Y2CPW8_9FUNG</name>
<dbReference type="Pfam" id="PF00560">
    <property type="entry name" value="LRR_1"/>
    <property type="match status" value="2"/>
</dbReference>
<organism evidence="10 11">
    <name type="scientific">Rhizoclosmatium globosum</name>
    <dbReference type="NCBI Taxonomy" id="329046"/>
    <lineage>
        <taxon>Eukaryota</taxon>
        <taxon>Fungi</taxon>
        <taxon>Fungi incertae sedis</taxon>
        <taxon>Chytridiomycota</taxon>
        <taxon>Chytridiomycota incertae sedis</taxon>
        <taxon>Chytridiomycetes</taxon>
        <taxon>Chytridiales</taxon>
        <taxon>Chytriomycetaceae</taxon>
        <taxon>Rhizoclosmatium</taxon>
    </lineage>
</organism>
<dbReference type="SUPFAM" id="SSF52058">
    <property type="entry name" value="L domain-like"/>
    <property type="match status" value="1"/>
</dbReference>
<evidence type="ECO:0000256" key="6">
    <source>
        <dbReference type="ARBA" id="ARBA00022989"/>
    </source>
</evidence>
<keyword evidence="5" id="KW-0677">Repeat</keyword>
<evidence type="ECO:0000256" key="1">
    <source>
        <dbReference type="ARBA" id="ARBA00004167"/>
    </source>
</evidence>